<dbReference type="GO" id="GO:0005886">
    <property type="term" value="C:plasma membrane"/>
    <property type="evidence" value="ECO:0007669"/>
    <property type="project" value="TreeGrafter"/>
</dbReference>
<dbReference type="PRINTS" id="PR00259">
    <property type="entry name" value="TMFOUR"/>
</dbReference>
<sequence>MSYRYYFLNSKDVLSAVSGNIMDMVRGMQLSSESKCVKNLMFIFNLLFVITGIVLLSVGSVILGVYHNYAHFLDIKFFSVPTLMIAIGAIIFLIAFFGCCGAARENYYMIVMFTTLMILVFVFELAGGISGYVLRNRANVVIEKNMNELMKQYNHSEDIAYVWDSLQRDFQCCGTINPNDWINITGSNDLPLSCCEIKAGTIGSFSCNTNTTTLNDEGCLTSFQTIIKTHAVQLGAVGIGIAFVQAIGIVFSIYLARSIRNTYESV</sequence>
<comment type="subcellular location">
    <subcellularLocation>
        <location evidence="1 7">Membrane</location>
        <topology evidence="1 7">Multi-pass membrane protein</topology>
    </subcellularLocation>
</comment>
<dbReference type="Proteomes" id="UP000694920">
    <property type="component" value="Unplaced"/>
</dbReference>
<evidence type="ECO:0000256" key="7">
    <source>
        <dbReference type="RuleBase" id="RU361218"/>
    </source>
</evidence>
<dbReference type="InterPro" id="IPR000301">
    <property type="entry name" value="Tetraspanin_animals"/>
</dbReference>
<dbReference type="SUPFAM" id="SSF48652">
    <property type="entry name" value="Tetraspanin"/>
    <property type="match status" value="1"/>
</dbReference>
<dbReference type="Pfam" id="PF00335">
    <property type="entry name" value="Tetraspanin"/>
    <property type="match status" value="1"/>
</dbReference>
<evidence type="ECO:0000313" key="8">
    <source>
        <dbReference type="Proteomes" id="UP000694920"/>
    </source>
</evidence>
<dbReference type="PIRSF" id="PIRSF002419">
    <property type="entry name" value="Tetraspanin"/>
    <property type="match status" value="1"/>
</dbReference>
<evidence type="ECO:0000256" key="4">
    <source>
        <dbReference type="ARBA" id="ARBA00022989"/>
    </source>
</evidence>
<evidence type="ECO:0000256" key="1">
    <source>
        <dbReference type="ARBA" id="ARBA00004141"/>
    </source>
</evidence>
<dbReference type="AlphaFoldDB" id="A0AAJ7RR74"/>
<evidence type="ECO:0000256" key="6">
    <source>
        <dbReference type="PIRSR" id="PIRSR002419-1"/>
    </source>
</evidence>
<dbReference type="RefSeq" id="XP_024945180.1">
    <property type="nucleotide sequence ID" value="XM_025089412.1"/>
</dbReference>
<keyword evidence="6" id="KW-1015">Disulfide bond</keyword>
<evidence type="ECO:0000256" key="3">
    <source>
        <dbReference type="ARBA" id="ARBA00022692"/>
    </source>
</evidence>
<keyword evidence="4 7" id="KW-1133">Transmembrane helix</keyword>
<proteinExistence type="inferred from homology"/>
<feature type="transmembrane region" description="Helical" evidence="7">
    <location>
        <begin position="110"/>
        <end position="134"/>
    </location>
</feature>
<accession>A0AAJ7RR74</accession>
<keyword evidence="8" id="KW-1185">Reference proteome</keyword>
<reference evidence="9" key="1">
    <citation type="submission" date="2025-08" db="UniProtKB">
        <authorList>
            <consortium name="RefSeq"/>
        </authorList>
    </citation>
    <scope>IDENTIFICATION</scope>
</reference>
<feature type="transmembrane region" description="Helical" evidence="7">
    <location>
        <begin position="234"/>
        <end position="256"/>
    </location>
</feature>
<comment type="similarity">
    <text evidence="2 7">Belongs to the tetraspanin (TM4SF) family.</text>
</comment>
<dbReference type="PANTHER" id="PTHR19282:SF456">
    <property type="entry name" value="CD63 MOLECULE"/>
    <property type="match status" value="1"/>
</dbReference>
<evidence type="ECO:0000313" key="9">
    <source>
        <dbReference type="RefSeq" id="XP_024945180.1"/>
    </source>
</evidence>
<feature type="transmembrane region" description="Helical" evidence="7">
    <location>
        <begin position="78"/>
        <end position="104"/>
    </location>
</feature>
<dbReference type="PANTHER" id="PTHR19282">
    <property type="entry name" value="TETRASPANIN"/>
    <property type="match status" value="1"/>
</dbReference>
<keyword evidence="3 7" id="KW-0812">Transmembrane</keyword>
<evidence type="ECO:0000256" key="2">
    <source>
        <dbReference type="ARBA" id="ARBA00006840"/>
    </source>
</evidence>
<protein>
    <recommendedName>
        <fullName evidence="7">Tetraspanin</fullName>
    </recommendedName>
</protein>
<feature type="transmembrane region" description="Helical" evidence="7">
    <location>
        <begin position="40"/>
        <end position="66"/>
    </location>
</feature>
<evidence type="ECO:0000256" key="5">
    <source>
        <dbReference type="ARBA" id="ARBA00023136"/>
    </source>
</evidence>
<dbReference type="GeneID" id="107272113"/>
<dbReference type="CDD" id="cd03127">
    <property type="entry name" value="tetraspanin_LEL"/>
    <property type="match status" value="1"/>
</dbReference>
<gene>
    <name evidence="9" type="primary">LOC107272113</name>
</gene>
<keyword evidence="5 7" id="KW-0472">Membrane</keyword>
<dbReference type="InterPro" id="IPR018499">
    <property type="entry name" value="Tetraspanin/Peripherin"/>
</dbReference>
<feature type="disulfide bond" evidence="6">
    <location>
        <begin position="173"/>
        <end position="194"/>
    </location>
</feature>
<dbReference type="Gene3D" id="1.10.1450.10">
    <property type="entry name" value="Tetraspanin"/>
    <property type="match status" value="1"/>
</dbReference>
<organism evidence="8 9">
    <name type="scientific">Cephus cinctus</name>
    <name type="common">Wheat stem sawfly</name>
    <dbReference type="NCBI Taxonomy" id="211228"/>
    <lineage>
        <taxon>Eukaryota</taxon>
        <taxon>Metazoa</taxon>
        <taxon>Ecdysozoa</taxon>
        <taxon>Arthropoda</taxon>
        <taxon>Hexapoda</taxon>
        <taxon>Insecta</taxon>
        <taxon>Pterygota</taxon>
        <taxon>Neoptera</taxon>
        <taxon>Endopterygota</taxon>
        <taxon>Hymenoptera</taxon>
        <taxon>Cephoidea</taxon>
        <taxon>Cephidae</taxon>
        <taxon>Cephus</taxon>
    </lineage>
</organism>
<name>A0AAJ7RR74_CEPCN</name>
<dbReference type="InterPro" id="IPR008952">
    <property type="entry name" value="Tetraspanin_EC2_sf"/>
</dbReference>